<dbReference type="KEGG" id="vg:14445924"/>
<proteinExistence type="predicted"/>
<keyword evidence="5" id="KW-1185">Reference proteome</keyword>
<dbReference type="InterPro" id="IPR017880">
    <property type="entry name" value="KilA_N"/>
</dbReference>
<dbReference type="SMART" id="SM01252">
    <property type="entry name" value="KilA-N"/>
    <property type="match status" value="1"/>
</dbReference>
<dbReference type="OrthoDB" id="13159at10239"/>
<dbReference type="InterPro" id="IPR022549">
    <property type="entry name" value="DUF3627"/>
</dbReference>
<feature type="domain" description="KilA-N" evidence="3">
    <location>
        <begin position="91"/>
        <end position="202"/>
    </location>
</feature>
<accession>L7RBK5</accession>
<evidence type="ECO:0000313" key="4">
    <source>
        <dbReference type="EMBL" id="AGC01557.1"/>
    </source>
</evidence>
<dbReference type="GeneID" id="14445924"/>
<keyword evidence="1" id="KW-0175">Coiled coil</keyword>
<evidence type="ECO:0000313" key="5">
    <source>
        <dbReference type="Proteomes" id="UP000201640"/>
    </source>
</evidence>
<feature type="compositionally biased region" description="Basic and acidic residues" evidence="2">
    <location>
        <begin position="1"/>
        <end position="18"/>
    </location>
</feature>
<protein>
    <recommendedName>
        <fullName evidence="3">KilA-N domain-containing protein</fullName>
    </recommendedName>
</protein>
<dbReference type="Proteomes" id="UP000201640">
    <property type="component" value="Segment"/>
</dbReference>
<dbReference type="RefSeq" id="YP_007353993.1">
    <property type="nucleotide sequence ID" value="NC_020104.1"/>
</dbReference>
<reference evidence="4 5" key="1">
    <citation type="journal article" date="2012" name="Genome Biol. Evol.">
        <title>Related Giant Viruses in Distant Locations and Different Habitats: Acanthamoeba polyphaga moumouvirus Represents a Third Lineage of the Mimiviridae That Is Close to the Megavirus Lineage.</title>
        <authorList>
            <person name="Yoosuf N."/>
            <person name="Yutin N."/>
            <person name="Colson P."/>
            <person name="Shabalina S.A."/>
            <person name="Pagnier I."/>
            <person name="Robert C."/>
            <person name="Azza S."/>
            <person name="Klose T."/>
            <person name="Wong J."/>
            <person name="Rossmann M.G."/>
            <person name="La Scola B."/>
            <person name="Raoult D."/>
            <person name="Koonin E.V."/>
        </authorList>
    </citation>
    <scope>NUCLEOTIDE SEQUENCE [LARGE SCALE GENOMIC DNA]</scope>
    <source>
        <strain evidence="4 5">M10A</strain>
    </source>
</reference>
<organism evidence="4 5">
    <name type="scientific">Acanthamoeba polyphaga moumouvirus</name>
    <dbReference type="NCBI Taxonomy" id="1269028"/>
    <lineage>
        <taxon>Viruses</taxon>
        <taxon>Varidnaviria</taxon>
        <taxon>Bamfordvirae</taxon>
        <taxon>Nucleocytoviricota</taxon>
        <taxon>Megaviricetes</taxon>
        <taxon>Imitervirales</taxon>
        <taxon>Mimiviridae</taxon>
        <taxon>Megamimivirinae</taxon>
        <taxon>Moumouvirus</taxon>
    </lineage>
</organism>
<name>L7RBK5_9VIRU</name>
<sequence>MNKMPKKEYSSKKAKYSDSDSESEIEIPVVKKSKKFSKKVKYYESESESSESEIEFELVDKDINKKLSKQIVNNDDVTDIRNIIFERINDEYYWGKYGDFEVIMDSDGYINVTKLCSEAKTKNGKHKEFKQWKRTSDADEYIDEISSEVGVTTSEILKIVTTGSKHLTEIRGTYAHPYLVPHIASWASKKFGIRVSKIVNEYFSKEMLEKHQDLIKKKDDKIDRLSKKIDEQTKTMKKQSKTMKKQDKKIKKLLEQGNEVLGYAKDTNRKINVVVNERVPLSEEPKNEESFYIVRNNDKPSKKRDTYDYKAIRITNKSKSTTMSKYYRNHPNGEIILKIKYTPNAKHLWNACKEKIYIKDENIEPGNNAFCYFNLCGDYSERQLKRDIMKIHNKRLKTEDI</sequence>
<dbReference type="EMBL" id="JX962719">
    <property type="protein sequence ID" value="AGC01557.1"/>
    <property type="molecule type" value="Genomic_DNA"/>
</dbReference>
<evidence type="ECO:0000256" key="1">
    <source>
        <dbReference type="SAM" id="Coils"/>
    </source>
</evidence>
<dbReference type="InterPro" id="IPR018004">
    <property type="entry name" value="KilA/APSES_HTH"/>
</dbReference>
<gene>
    <name evidence="4" type="ORF">Moumou_00009</name>
</gene>
<dbReference type="Pfam" id="PF04383">
    <property type="entry name" value="KilA-N"/>
    <property type="match status" value="1"/>
</dbReference>
<feature type="coiled-coil region" evidence="1">
    <location>
        <begin position="208"/>
        <end position="256"/>
    </location>
</feature>
<feature type="region of interest" description="Disordered" evidence="2">
    <location>
        <begin position="1"/>
        <end position="25"/>
    </location>
</feature>
<dbReference type="Pfam" id="PF12299">
    <property type="entry name" value="DUF3627"/>
    <property type="match status" value="1"/>
</dbReference>
<evidence type="ECO:0000259" key="3">
    <source>
        <dbReference type="PROSITE" id="PS51301"/>
    </source>
</evidence>
<dbReference type="PROSITE" id="PS51301">
    <property type="entry name" value="KILA_N"/>
    <property type="match status" value="1"/>
</dbReference>
<evidence type="ECO:0000256" key="2">
    <source>
        <dbReference type="SAM" id="MobiDB-lite"/>
    </source>
</evidence>